<dbReference type="GO" id="GO:0070224">
    <property type="term" value="F:sulfide:quinone oxidoreductase activity"/>
    <property type="evidence" value="ECO:0007669"/>
    <property type="project" value="TreeGrafter"/>
</dbReference>
<organism evidence="1 2">
    <name type="scientific">Posidoniimonas polymericola</name>
    <dbReference type="NCBI Taxonomy" id="2528002"/>
    <lineage>
        <taxon>Bacteria</taxon>
        <taxon>Pseudomonadati</taxon>
        <taxon>Planctomycetota</taxon>
        <taxon>Planctomycetia</taxon>
        <taxon>Pirellulales</taxon>
        <taxon>Lacipirellulaceae</taxon>
        <taxon>Posidoniimonas</taxon>
    </lineage>
</organism>
<dbReference type="EMBL" id="SJPO01000006">
    <property type="protein sequence ID" value="TWT76165.1"/>
    <property type="molecule type" value="Genomic_DNA"/>
</dbReference>
<gene>
    <name evidence="1" type="ORF">Pla123a_29540</name>
</gene>
<dbReference type="InterPro" id="IPR036188">
    <property type="entry name" value="FAD/NAD-bd_sf"/>
</dbReference>
<accession>A0A5C5YMT1</accession>
<sequence length="120" mass="13272">MDVDKHTLRHTRRPNVFGIGDASRLPTSKTAAAIRKQAPLLVENLLAVVEAHAPTAAYHGYTSCPVVTGYDSLVLEEFDCDKTPQETLPFNQAKERTSMLLLKQLGLPALYWHGMLTGRV</sequence>
<proteinExistence type="predicted"/>
<evidence type="ECO:0000313" key="1">
    <source>
        <dbReference type="EMBL" id="TWT76165.1"/>
    </source>
</evidence>
<keyword evidence="2" id="KW-1185">Reference proteome</keyword>
<dbReference type="GO" id="GO:0070221">
    <property type="term" value="P:sulfide oxidation, using sulfide:quinone oxidoreductase"/>
    <property type="evidence" value="ECO:0007669"/>
    <property type="project" value="TreeGrafter"/>
</dbReference>
<dbReference type="InterPro" id="IPR015904">
    <property type="entry name" value="Sulphide_quinone_reductase"/>
</dbReference>
<reference evidence="1 2" key="1">
    <citation type="submission" date="2019-02" db="EMBL/GenBank/DDBJ databases">
        <title>Deep-cultivation of Planctomycetes and their phenomic and genomic characterization uncovers novel biology.</title>
        <authorList>
            <person name="Wiegand S."/>
            <person name="Jogler M."/>
            <person name="Boedeker C."/>
            <person name="Pinto D."/>
            <person name="Vollmers J."/>
            <person name="Rivas-Marin E."/>
            <person name="Kohn T."/>
            <person name="Peeters S.H."/>
            <person name="Heuer A."/>
            <person name="Rast P."/>
            <person name="Oberbeckmann S."/>
            <person name="Bunk B."/>
            <person name="Jeske O."/>
            <person name="Meyerdierks A."/>
            <person name="Storesund J.E."/>
            <person name="Kallscheuer N."/>
            <person name="Luecker S."/>
            <person name="Lage O.M."/>
            <person name="Pohl T."/>
            <person name="Merkel B.J."/>
            <person name="Hornburger P."/>
            <person name="Mueller R.-W."/>
            <person name="Bruemmer F."/>
            <person name="Labrenz M."/>
            <person name="Spormann A.M."/>
            <person name="Op Den Camp H."/>
            <person name="Overmann J."/>
            <person name="Amann R."/>
            <person name="Jetten M.S.M."/>
            <person name="Mascher T."/>
            <person name="Medema M.H."/>
            <person name="Devos D.P."/>
            <person name="Kaster A.-K."/>
            <person name="Ovreas L."/>
            <person name="Rohde M."/>
            <person name="Galperin M.Y."/>
            <person name="Jogler C."/>
        </authorList>
    </citation>
    <scope>NUCLEOTIDE SEQUENCE [LARGE SCALE GENOMIC DNA]</scope>
    <source>
        <strain evidence="1 2">Pla123a</strain>
    </source>
</reference>
<dbReference type="PANTHER" id="PTHR10632:SF2">
    <property type="entry name" value="SULFIDE:QUINONE OXIDOREDUCTASE, MITOCHONDRIAL"/>
    <property type="match status" value="1"/>
</dbReference>
<dbReference type="GO" id="GO:0071949">
    <property type="term" value="F:FAD binding"/>
    <property type="evidence" value="ECO:0007669"/>
    <property type="project" value="TreeGrafter"/>
</dbReference>
<protein>
    <submittedName>
        <fullName evidence="1">Uncharacterized protein</fullName>
    </submittedName>
</protein>
<dbReference type="Gene3D" id="3.50.50.60">
    <property type="entry name" value="FAD/NAD(P)-binding domain"/>
    <property type="match status" value="1"/>
</dbReference>
<dbReference type="PANTHER" id="PTHR10632">
    <property type="entry name" value="SULFIDE:QUINONE OXIDOREDUCTASE"/>
    <property type="match status" value="1"/>
</dbReference>
<comment type="caution">
    <text evidence="1">The sequence shown here is derived from an EMBL/GenBank/DDBJ whole genome shotgun (WGS) entry which is preliminary data.</text>
</comment>
<dbReference type="AlphaFoldDB" id="A0A5C5YMT1"/>
<evidence type="ECO:0000313" key="2">
    <source>
        <dbReference type="Proteomes" id="UP000318478"/>
    </source>
</evidence>
<name>A0A5C5YMT1_9BACT</name>
<dbReference type="Proteomes" id="UP000318478">
    <property type="component" value="Unassembled WGS sequence"/>
</dbReference>